<proteinExistence type="predicted"/>
<evidence type="ECO:0000256" key="1">
    <source>
        <dbReference type="SAM" id="MobiDB-lite"/>
    </source>
</evidence>
<dbReference type="EMBL" id="JAIWQS010000006">
    <property type="protein sequence ID" value="KAJ8761297.1"/>
    <property type="molecule type" value="Genomic_DNA"/>
</dbReference>
<name>A0AAV8T3P7_9ROSI</name>
<dbReference type="Pfam" id="PF14009">
    <property type="entry name" value="PADRE"/>
    <property type="match status" value="1"/>
</dbReference>
<accession>A0AAV8T3P7</accession>
<dbReference type="AlphaFoldDB" id="A0AAV8T3P7"/>
<evidence type="ECO:0000313" key="3">
    <source>
        <dbReference type="Proteomes" id="UP001159364"/>
    </source>
</evidence>
<dbReference type="Proteomes" id="UP001159364">
    <property type="component" value="Linkage Group LG06"/>
</dbReference>
<comment type="caution">
    <text evidence="2">The sequence shown here is derived from an EMBL/GenBank/DDBJ whole genome shotgun (WGS) entry which is preliminary data.</text>
</comment>
<evidence type="ECO:0000313" key="2">
    <source>
        <dbReference type="EMBL" id="KAJ8761297.1"/>
    </source>
</evidence>
<evidence type="ECO:0008006" key="4">
    <source>
        <dbReference type="Google" id="ProtNLM"/>
    </source>
</evidence>
<keyword evidence="3" id="KW-1185">Reference proteome</keyword>
<gene>
    <name evidence="2" type="ORF">K2173_001353</name>
</gene>
<sequence length="223" mass="24856">MGNSIGGGKRPKVMKINGETFKVKTPARVLDVVKDYPGYVLLDSDAVKHFGIRAKPLEPEQELKRKKIYFLVELPKFPEANEPRTRRVRSGIHMSAKDRLECLMLSRRTVSDLSAIRPPPGPTVDSGPNGQNATGPMRVKIRLPRGQVMKFVEESKDDGEVAEKIIDLFMESSDHVAGGGQWKPEIGGIAENCKPHKKRVSFVPDDGEIHLVADSRYQSRSDK</sequence>
<reference evidence="2 3" key="1">
    <citation type="submission" date="2021-09" db="EMBL/GenBank/DDBJ databases">
        <title>Genomic insights and catalytic innovation underlie evolution of tropane alkaloids biosynthesis.</title>
        <authorList>
            <person name="Wang Y.-J."/>
            <person name="Tian T."/>
            <person name="Huang J.-P."/>
            <person name="Huang S.-X."/>
        </authorList>
    </citation>
    <scope>NUCLEOTIDE SEQUENCE [LARGE SCALE GENOMIC DNA]</scope>
    <source>
        <strain evidence="2">KIB-2018</strain>
        <tissue evidence="2">Leaf</tissue>
    </source>
</reference>
<dbReference type="PANTHER" id="PTHR33148">
    <property type="entry name" value="PLASTID MOVEMENT IMPAIRED PROTEIN-RELATED"/>
    <property type="match status" value="1"/>
</dbReference>
<dbReference type="InterPro" id="IPR025322">
    <property type="entry name" value="PADRE_dom"/>
</dbReference>
<protein>
    <recommendedName>
        <fullName evidence="4">Plastid movement impaired 2</fullName>
    </recommendedName>
</protein>
<dbReference type="PANTHER" id="PTHR33148:SF6">
    <property type="entry name" value="DUF4228 DOMAIN-CONTAINING PROTEIN"/>
    <property type="match status" value="1"/>
</dbReference>
<organism evidence="2 3">
    <name type="scientific">Erythroxylum novogranatense</name>
    <dbReference type="NCBI Taxonomy" id="1862640"/>
    <lineage>
        <taxon>Eukaryota</taxon>
        <taxon>Viridiplantae</taxon>
        <taxon>Streptophyta</taxon>
        <taxon>Embryophyta</taxon>
        <taxon>Tracheophyta</taxon>
        <taxon>Spermatophyta</taxon>
        <taxon>Magnoliopsida</taxon>
        <taxon>eudicotyledons</taxon>
        <taxon>Gunneridae</taxon>
        <taxon>Pentapetalae</taxon>
        <taxon>rosids</taxon>
        <taxon>fabids</taxon>
        <taxon>Malpighiales</taxon>
        <taxon>Erythroxylaceae</taxon>
        <taxon>Erythroxylum</taxon>
    </lineage>
</organism>
<feature type="region of interest" description="Disordered" evidence="1">
    <location>
        <begin position="113"/>
        <end position="136"/>
    </location>
</feature>